<proteinExistence type="predicted"/>
<accession>A0A0C9XRV4</accession>
<dbReference type="Proteomes" id="UP000054477">
    <property type="component" value="Unassembled WGS sequence"/>
</dbReference>
<reference evidence="2" key="2">
    <citation type="submission" date="2015-01" db="EMBL/GenBank/DDBJ databases">
        <title>Evolutionary Origins and Diversification of the Mycorrhizal Mutualists.</title>
        <authorList>
            <consortium name="DOE Joint Genome Institute"/>
            <consortium name="Mycorrhizal Genomics Consortium"/>
            <person name="Kohler A."/>
            <person name="Kuo A."/>
            <person name="Nagy L.G."/>
            <person name="Floudas D."/>
            <person name="Copeland A."/>
            <person name="Barry K.W."/>
            <person name="Cichocki N."/>
            <person name="Veneault-Fourrey C."/>
            <person name="LaButti K."/>
            <person name="Lindquist E.A."/>
            <person name="Lipzen A."/>
            <person name="Lundell T."/>
            <person name="Morin E."/>
            <person name="Murat C."/>
            <person name="Riley R."/>
            <person name="Ohm R."/>
            <person name="Sun H."/>
            <person name="Tunlid A."/>
            <person name="Henrissat B."/>
            <person name="Grigoriev I.V."/>
            <person name="Hibbett D.S."/>
            <person name="Martin F."/>
        </authorList>
    </citation>
    <scope>NUCLEOTIDE SEQUENCE [LARGE SCALE GENOMIC DNA]</scope>
    <source>
        <strain evidence="2">LaAM-08-1</strain>
    </source>
</reference>
<name>A0A0C9XRV4_9AGAR</name>
<protein>
    <submittedName>
        <fullName evidence="1">Uncharacterized protein</fullName>
    </submittedName>
</protein>
<dbReference type="AlphaFoldDB" id="A0A0C9XRV4"/>
<sequence>MNLIVALLSSYIALRLLSTLPLILIFEITATDSSRHHVDIHTKLNYKLIGIGTARKPESKGNCGVSLICLPAPHDADLTYHSACPPGLPRMFVL</sequence>
<reference evidence="1 2" key="1">
    <citation type="submission" date="2014-04" db="EMBL/GenBank/DDBJ databases">
        <authorList>
            <consortium name="DOE Joint Genome Institute"/>
            <person name="Kuo A."/>
            <person name="Kohler A."/>
            <person name="Nagy L.G."/>
            <person name="Floudas D."/>
            <person name="Copeland A."/>
            <person name="Barry K.W."/>
            <person name="Cichocki N."/>
            <person name="Veneault-Fourrey C."/>
            <person name="LaButti K."/>
            <person name="Lindquist E.A."/>
            <person name="Lipzen A."/>
            <person name="Lundell T."/>
            <person name="Morin E."/>
            <person name="Murat C."/>
            <person name="Sun H."/>
            <person name="Tunlid A."/>
            <person name="Henrissat B."/>
            <person name="Grigoriev I.V."/>
            <person name="Hibbett D.S."/>
            <person name="Martin F."/>
            <person name="Nordberg H.P."/>
            <person name="Cantor M.N."/>
            <person name="Hua S.X."/>
        </authorList>
    </citation>
    <scope>NUCLEOTIDE SEQUENCE [LARGE SCALE GENOMIC DNA]</scope>
    <source>
        <strain evidence="1 2">LaAM-08-1</strain>
    </source>
</reference>
<evidence type="ECO:0000313" key="2">
    <source>
        <dbReference type="Proteomes" id="UP000054477"/>
    </source>
</evidence>
<organism evidence="1 2">
    <name type="scientific">Laccaria amethystina LaAM-08-1</name>
    <dbReference type="NCBI Taxonomy" id="1095629"/>
    <lineage>
        <taxon>Eukaryota</taxon>
        <taxon>Fungi</taxon>
        <taxon>Dikarya</taxon>
        <taxon>Basidiomycota</taxon>
        <taxon>Agaricomycotina</taxon>
        <taxon>Agaricomycetes</taxon>
        <taxon>Agaricomycetidae</taxon>
        <taxon>Agaricales</taxon>
        <taxon>Agaricineae</taxon>
        <taxon>Hydnangiaceae</taxon>
        <taxon>Laccaria</taxon>
    </lineage>
</organism>
<gene>
    <name evidence="1" type="ORF">K443DRAFT_675872</name>
</gene>
<dbReference type="HOGENOM" id="CLU_2386517_0_0_1"/>
<dbReference type="EMBL" id="KN838569">
    <property type="protein sequence ID" value="KIK04414.1"/>
    <property type="molecule type" value="Genomic_DNA"/>
</dbReference>
<keyword evidence="2" id="KW-1185">Reference proteome</keyword>
<evidence type="ECO:0000313" key="1">
    <source>
        <dbReference type="EMBL" id="KIK04414.1"/>
    </source>
</evidence>